<accession>M3YVN5</accession>
<organism evidence="2">
    <name type="scientific">Mustela putorius furo</name>
    <name type="common">European domestic ferret</name>
    <name type="synonym">Mustela furo</name>
    <dbReference type="NCBI Taxonomy" id="9669"/>
    <lineage>
        <taxon>Eukaryota</taxon>
        <taxon>Metazoa</taxon>
        <taxon>Chordata</taxon>
        <taxon>Craniata</taxon>
        <taxon>Vertebrata</taxon>
        <taxon>Euteleostomi</taxon>
        <taxon>Mammalia</taxon>
        <taxon>Eutheria</taxon>
        <taxon>Laurasiatheria</taxon>
        <taxon>Carnivora</taxon>
        <taxon>Caniformia</taxon>
        <taxon>Musteloidea</taxon>
        <taxon>Mustelidae</taxon>
        <taxon>Mustelinae</taxon>
        <taxon>Mustela</taxon>
    </lineage>
</organism>
<name>M3YVN5_MUSPF</name>
<dbReference type="EMBL" id="AEYP01058825">
    <property type="status" value="NOT_ANNOTATED_CDS"/>
    <property type="molecule type" value="Genomic_DNA"/>
</dbReference>
<proteinExistence type="predicted"/>
<feature type="region of interest" description="Disordered" evidence="1">
    <location>
        <begin position="54"/>
        <end position="95"/>
    </location>
</feature>
<protein>
    <submittedName>
        <fullName evidence="2">Uncharacterized protein</fullName>
    </submittedName>
</protein>
<dbReference type="HOGENOM" id="CLU_1280314_0_0_1"/>
<dbReference type="AlphaFoldDB" id="M3YVN5"/>
<reference evidence="2" key="1">
    <citation type="submission" date="2024-06" db="UniProtKB">
        <authorList>
            <consortium name="Ensembl"/>
        </authorList>
    </citation>
    <scope>IDENTIFICATION</scope>
</reference>
<dbReference type="Ensembl" id="ENSMPUT00000015636.1">
    <property type="protein sequence ID" value="ENSMPUP00000015395.1"/>
    <property type="gene ID" value="ENSMPUG00000015507.1"/>
</dbReference>
<evidence type="ECO:0000256" key="1">
    <source>
        <dbReference type="SAM" id="MobiDB-lite"/>
    </source>
</evidence>
<sequence length="216" mass="23001">AAGERGPGSPHPHAPTSPRLPTWLALWNCFFSPATDIATAPGRLWGVVSGLRRAARPRRARGAGAGAGPRAAGLRRARLPRPGPRPPRLSHSHTRAHADGNTAFQSPCAAHWPSRGGMQMRPPGPPTPHCCVETRGAWAWGARGCGGQAHAGLPAGRGLWRGRGCGGRAHLACFWDWVRNRRLLGGHTASLGRSLGTWLQQEVESMEPVFAFLVTS</sequence>
<dbReference type="InParanoid" id="M3YVN5"/>
<evidence type="ECO:0000313" key="2">
    <source>
        <dbReference type="Ensembl" id="ENSMPUP00000015395.1"/>
    </source>
</evidence>